<reference evidence="2 3" key="1">
    <citation type="submission" date="2023-01" db="EMBL/GenBank/DDBJ databases">
        <authorList>
            <person name="Kreplak J."/>
        </authorList>
    </citation>
    <scope>NUCLEOTIDE SEQUENCE [LARGE SCALE GENOMIC DNA]</scope>
</reference>
<accession>A0AAV0YQ34</accession>
<feature type="transmembrane region" description="Helical" evidence="1">
    <location>
        <begin position="6"/>
        <end position="22"/>
    </location>
</feature>
<keyword evidence="1" id="KW-1133">Transmembrane helix</keyword>
<name>A0AAV0YQ34_VICFA</name>
<evidence type="ECO:0000256" key="1">
    <source>
        <dbReference type="SAM" id="Phobius"/>
    </source>
</evidence>
<keyword evidence="1" id="KW-0472">Membrane</keyword>
<evidence type="ECO:0000313" key="3">
    <source>
        <dbReference type="Proteomes" id="UP001157006"/>
    </source>
</evidence>
<evidence type="ECO:0000313" key="2">
    <source>
        <dbReference type="EMBL" id="CAI8587539.1"/>
    </source>
</evidence>
<dbReference type="Proteomes" id="UP001157006">
    <property type="component" value="Chromosome 1L"/>
</dbReference>
<proteinExistence type="predicted"/>
<protein>
    <submittedName>
        <fullName evidence="2">Uncharacterized protein</fullName>
    </submittedName>
</protein>
<sequence>MAYGLIPIYVHCFTSSFIYLFYKMKFTLNSWSSSLPVPPQIENLCPTFCYCCCCNFSPKTFLDFAILVFNLRVYDLEFGSVNNMTFLFSGLVEEGKMSHMLDFWCASIVSFSSQ</sequence>
<organism evidence="2 3">
    <name type="scientific">Vicia faba</name>
    <name type="common">Broad bean</name>
    <name type="synonym">Faba vulgaris</name>
    <dbReference type="NCBI Taxonomy" id="3906"/>
    <lineage>
        <taxon>Eukaryota</taxon>
        <taxon>Viridiplantae</taxon>
        <taxon>Streptophyta</taxon>
        <taxon>Embryophyta</taxon>
        <taxon>Tracheophyta</taxon>
        <taxon>Spermatophyta</taxon>
        <taxon>Magnoliopsida</taxon>
        <taxon>eudicotyledons</taxon>
        <taxon>Gunneridae</taxon>
        <taxon>Pentapetalae</taxon>
        <taxon>rosids</taxon>
        <taxon>fabids</taxon>
        <taxon>Fabales</taxon>
        <taxon>Fabaceae</taxon>
        <taxon>Papilionoideae</taxon>
        <taxon>50 kb inversion clade</taxon>
        <taxon>NPAAA clade</taxon>
        <taxon>Hologalegina</taxon>
        <taxon>IRL clade</taxon>
        <taxon>Fabeae</taxon>
        <taxon>Vicia</taxon>
    </lineage>
</organism>
<keyword evidence="1" id="KW-0812">Transmembrane</keyword>
<dbReference type="AlphaFoldDB" id="A0AAV0YQ34"/>
<dbReference type="EMBL" id="OX451736">
    <property type="protein sequence ID" value="CAI8587539.1"/>
    <property type="molecule type" value="Genomic_DNA"/>
</dbReference>
<gene>
    <name evidence="2" type="ORF">VFH_I304280</name>
</gene>
<keyword evidence="3" id="KW-1185">Reference proteome</keyword>